<evidence type="ECO:0000256" key="1">
    <source>
        <dbReference type="SAM" id="SignalP"/>
    </source>
</evidence>
<sequence>MKLFVGALAMAILAGCATSSTPSSEARQAPQSQLLAYQNKPSGAYGTLQVIRDSGHTGSLCSMAVFIDGKQAAKLDPGQKASFYLPPDSVSVGAAYTGSGICSMGADRVEREAIVKDGAVKKYRVFTGGDGQIDILPTTL</sequence>
<dbReference type="Proteomes" id="UP000066487">
    <property type="component" value="Chromosome"/>
</dbReference>
<evidence type="ECO:0000313" key="2">
    <source>
        <dbReference type="EMBL" id="ALI04373.1"/>
    </source>
</evidence>
<evidence type="ECO:0008006" key="4">
    <source>
        <dbReference type="Google" id="ProtNLM"/>
    </source>
</evidence>
<dbReference type="AlphaFoldDB" id="A0A0N9VUN4"/>
<dbReference type="OrthoDB" id="9154618at2"/>
<accession>A0A0N9VUN4</accession>
<reference evidence="2 3" key="2">
    <citation type="journal article" date="2018" name="Nature">
        <title>Mutant phenotypes for thousands of bacterial genes of unknown function.</title>
        <authorList>
            <person name="Price M.N."/>
            <person name="Wetmore K.M."/>
            <person name="Waters R.J."/>
            <person name="Callaghan M."/>
            <person name="Ray J."/>
            <person name="Liu H."/>
            <person name="Kuehl J.V."/>
            <person name="Melnyk R.A."/>
            <person name="Lamson J.S."/>
            <person name="Suh Y."/>
            <person name="Carlson H.K."/>
            <person name="Esquivel Z."/>
            <person name="Sadeeshkumar H."/>
            <person name="Chakraborty R."/>
            <person name="Zane G.M."/>
            <person name="Rubin B.E."/>
            <person name="Wall J.D."/>
            <person name="Visel A."/>
            <person name="Bristow J."/>
            <person name="Blow M.J."/>
            <person name="Arkin A.P."/>
            <person name="Deutschbauer A.M."/>
        </authorList>
    </citation>
    <scope>NUCLEOTIDE SEQUENCE [LARGE SCALE GENOMIC DNA]</scope>
    <source>
        <strain evidence="2 3">FW300-N2E3</strain>
    </source>
</reference>
<dbReference type="RefSeq" id="WP_054597575.1">
    <property type="nucleotide sequence ID" value="NZ_CP012830.1"/>
</dbReference>
<name>A0A0N9VUN4_PSEFL</name>
<evidence type="ECO:0000313" key="3">
    <source>
        <dbReference type="Proteomes" id="UP000066487"/>
    </source>
</evidence>
<feature type="chain" id="PRO_5006039600" description="Lipoprotein" evidence="1">
    <location>
        <begin position="20"/>
        <end position="140"/>
    </location>
</feature>
<keyword evidence="1" id="KW-0732">Signal</keyword>
<proteinExistence type="predicted"/>
<dbReference type="PROSITE" id="PS51257">
    <property type="entry name" value="PROKAR_LIPOPROTEIN"/>
    <property type="match status" value="1"/>
</dbReference>
<protein>
    <recommendedName>
        <fullName evidence="4">Lipoprotein</fullName>
    </recommendedName>
</protein>
<organism evidence="2 3">
    <name type="scientific">Pseudomonas fluorescens</name>
    <dbReference type="NCBI Taxonomy" id="294"/>
    <lineage>
        <taxon>Bacteria</taxon>
        <taxon>Pseudomonadati</taxon>
        <taxon>Pseudomonadota</taxon>
        <taxon>Gammaproteobacteria</taxon>
        <taxon>Pseudomonadales</taxon>
        <taxon>Pseudomonadaceae</taxon>
        <taxon>Pseudomonas</taxon>
    </lineage>
</organism>
<reference evidence="3" key="1">
    <citation type="submission" date="2015-09" db="EMBL/GenBank/DDBJ databases">
        <title>Whole genome sequence of Pseudomonas fluorescens FW300-N2E3.</title>
        <authorList>
            <person name="Ray J."/>
            <person name="Melnyk R."/>
            <person name="Deutschbauer A."/>
        </authorList>
    </citation>
    <scope>NUCLEOTIDE SEQUENCE [LARGE SCALE GENOMIC DNA]</scope>
    <source>
        <strain evidence="3">FW300-N2E3</strain>
    </source>
</reference>
<gene>
    <name evidence="2" type="ORF">AO353_26140</name>
</gene>
<feature type="signal peptide" evidence="1">
    <location>
        <begin position="1"/>
        <end position="19"/>
    </location>
</feature>
<dbReference type="EMBL" id="CP012830">
    <property type="protein sequence ID" value="ALI04373.1"/>
    <property type="molecule type" value="Genomic_DNA"/>
</dbReference>